<name>A0A1W0A329_9STRA</name>
<proteinExistence type="predicted"/>
<gene>
    <name evidence="1" type="ORF">THRCLA_03108</name>
</gene>
<accession>A0A1W0A329</accession>
<organism evidence="1 2">
    <name type="scientific">Thraustotheca clavata</name>
    <dbReference type="NCBI Taxonomy" id="74557"/>
    <lineage>
        <taxon>Eukaryota</taxon>
        <taxon>Sar</taxon>
        <taxon>Stramenopiles</taxon>
        <taxon>Oomycota</taxon>
        <taxon>Saprolegniomycetes</taxon>
        <taxon>Saprolegniales</taxon>
        <taxon>Achlyaceae</taxon>
        <taxon>Thraustotheca</taxon>
    </lineage>
</organism>
<dbReference type="AlphaFoldDB" id="A0A1W0A329"/>
<sequence>MPSASYIVSVADPEAVAEFYRNEVPMPLRRRDEGALIQSEAFLNNGTVTLNPSISAFSLESLSSIVFGKIMGYFGPDPNIPIDNKTQEFTAAINGFFAV</sequence>
<reference evidence="1 2" key="1">
    <citation type="journal article" date="2014" name="Genome Biol. Evol.">
        <title>The secreted proteins of Achlya hypogyna and Thraustotheca clavata identify the ancestral oomycete secretome and reveal gene acquisitions by horizontal gene transfer.</title>
        <authorList>
            <person name="Misner I."/>
            <person name="Blouin N."/>
            <person name="Leonard G."/>
            <person name="Richards T.A."/>
            <person name="Lane C.E."/>
        </authorList>
    </citation>
    <scope>NUCLEOTIDE SEQUENCE [LARGE SCALE GENOMIC DNA]</scope>
    <source>
        <strain evidence="1 2">ATCC 34112</strain>
    </source>
</reference>
<dbReference type="Proteomes" id="UP000243217">
    <property type="component" value="Unassembled WGS sequence"/>
</dbReference>
<protein>
    <submittedName>
        <fullName evidence="1">Uncharacterized protein</fullName>
    </submittedName>
</protein>
<keyword evidence="2" id="KW-1185">Reference proteome</keyword>
<evidence type="ECO:0000313" key="1">
    <source>
        <dbReference type="EMBL" id="OQS04682.1"/>
    </source>
</evidence>
<dbReference type="EMBL" id="JNBS01000573">
    <property type="protein sequence ID" value="OQS04682.1"/>
    <property type="molecule type" value="Genomic_DNA"/>
</dbReference>
<evidence type="ECO:0000313" key="2">
    <source>
        <dbReference type="Proteomes" id="UP000243217"/>
    </source>
</evidence>
<comment type="caution">
    <text evidence="1">The sequence shown here is derived from an EMBL/GenBank/DDBJ whole genome shotgun (WGS) entry which is preliminary data.</text>
</comment>